<dbReference type="GO" id="GO:0045259">
    <property type="term" value="C:proton-transporting ATP synthase complex"/>
    <property type="evidence" value="ECO:0007669"/>
    <property type="project" value="UniProtKB-KW"/>
</dbReference>
<comment type="subcellular location">
    <subcellularLocation>
        <location evidence="1">Mitochondrion membrane</location>
    </subcellularLocation>
</comment>
<keyword evidence="8" id="KW-0472">Membrane</keyword>
<dbReference type="Proteomes" id="UP000663699">
    <property type="component" value="Chromosome 6"/>
</dbReference>
<evidence type="ECO:0008006" key="12">
    <source>
        <dbReference type="Google" id="ProtNLM"/>
    </source>
</evidence>
<dbReference type="InterPro" id="IPR006808">
    <property type="entry name" value="ATP_synth_F0_gsu_mt"/>
</dbReference>
<dbReference type="GO" id="GO:0015078">
    <property type="term" value="F:proton transmembrane transporter activity"/>
    <property type="evidence" value="ECO:0007669"/>
    <property type="project" value="InterPro"/>
</dbReference>
<reference evidence="10" key="1">
    <citation type="submission" date="2020-06" db="EMBL/GenBank/DDBJ databases">
        <title>Genomes of multiple members of Pneumocystis genus reveal paths to human pathogen Pneumocystis jirovecii.</title>
        <authorList>
            <person name="Cisse O.H."/>
            <person name="Ma L."/>
            <person name="Dekker J."/>
            <person name="Khil P."/>
            <person name="Jo J."/>
            <person name="Brenchley J."/>
            <person name="Blair R."/>
            <person name="Pahar B."/>
            <person name="Chabe M."/>
            <person name="Van Rompay K.A."/>
            <person name="Keesler R."/>
            <person name="Sukura A."/>
            <person name="Hirsch V."/>
            <person name="Kutty G."/>
            <person name="Liu Y."/>
            <person name="Peng L."/>
            <person name="Chen J."/>
            <person name="Song J."/>
            <person name="Weissenbacher-Lang C."/>
            <person name="Xu J."/>
            <person name="Upham N.S."/>
            <person name="Stajich J.E."/>
            <person name="Cuomo C.A."/>
            <person name="Cushion M.T."/>
            <person name="Kovacs J.A."/>
        </authorList>
    </citation>
    <scope>NUCLEOTIDE SEQUENCE</scope>
    <source>
        <strain evidence="10">2A</strain>
    </source>
</reference>
<evidence type="ECO:0000256" key="8">
    <source>
        <dbReference type="ARBA" id="ARBA00023136"/>
    </source>
</evidence>
<evidence type="ECO:0000256" key="3">
    <source>
        <dbReference type="ARBA" id="ARBA00022448"/>
    </source>
</evidence>
<evidence type="ECO:0000313" key="10">
    <source>
        <dbReference type="EMBL" id="QSL65377.1"/>
    </source>
</evidence>
<gene>
    <name evidence="10" type="ORF">MERGE_002687</name>
</gene>
<evidence type="ECO:0000256" key="1">
    <source>
        <dbReference type="ARBA" id="ARBA00004325"/>
    </source>
</evidence>
<evidence type="ECO:0000256" key="7">
    <source>
        <dbReference type="ARBA" id="ARBA00023128"/>
    </source>
</evidence>
<name>A0A899G9X4_9ASCO</name>
<evidence type="ECO:0000256" key="9">
    <source>
        <dbReference type="ARBA" id="ARBA00023310"/>
    </source>
</evidence>
<keyword evidence="7" id="KW-0496">Mitochondrion</keyword>
<dbReference type="OrthoDB" id="437at2759"/>
<evidence type="ECO:0000256" key="2">
    <source>
        <dbReference type="ARBA" id="ARBA00005699"/>
    </source>
</evidence>
<keyword evidence="5" id="KW-0375">Hydrogen ion transport</keyword>
<keyword evidence="11" id="KW-1185">Reference proteome</keyword>
<keyword evidence="6" id="KW-0406">Ion transport</keyword>
<proteinExistence type="inferred from homology"/>
<evidence type="ECO:0000256" key="4">
    <source>
        <dbReference type="ARBA" id="ARBA00022547"/>
    </source>
</evidence>
<dbReference type="GO" id="GO:0015986">
    <property type="term" value="P:proton motive force-driven ATP synthesis"/>
    <property type="evidence" value="ECO:0007669"/>
    <property type="project" value="InterPro"/>
</dbReference>
<dbReference type="AlphaFoldDB" id="A0A899G9X4"/>
<evidence type="ECO:0000256" key="5">
    <source>
        <dbReference type="ARBA" id="ARBA00022781"/>
    </source>
</evidence>
<dbReference type="Pfam" id="PF04718">
    <property type="entry name" value="ATP-synt_G"/>
    <property type="match status" value="1"/>
</dbReference>
<keyword evidence="3" id="KW-0813">Transport</keyword>
<accession>A0A899G9X4</accession>
<dbReference type="EMBL" id="CP054537">
    <property type="protein sequence ID" value="QSL65377.1"/>
    <property type="molecule type" value="Genomic_DNA"/>
</dbReference>
<keyword evidence="4" id="KW-0138">CF(0)</keyword>
<evidence type="ECO:0000256" key="6">
    <source>
        <dbReference type="ARBA" id="ARBA00023065"/>
    </source>
</evidence>
<comment type="similarity">
    <text evidence="2">Belongs to the ATPase g subunit family.</text>
</comment>
<protein>
    <recommendedName>
        <fullName evidence="12">ATP synthase subunit g, mitochondrial</fullName>
    </recommendedName>
</protein>
<sequence>MQRTEKLIETGQKIFKTLITTAKKSCEKIKIASNVFYQPNNYRASLEYNVQVARELIKQVWVQERLRPPSVSEIKYTYRKIPEYANISYFYSLPQKEWIGLGIFSLQVYGFFKIGEIIGKRHIVGYKL</sequence>
<dbReference type="GO" id="GO:0031966">
    <property type="term" value="C:mitochondrial membrane"/>
    <property type="evidence" value="ECO:0007669"/>
    <property type="project" value="UniProtKB-SubCell"/>
</dbReference>
<evidence type="ECO:0000313" key="11">
    <source>
        <dbReference type="Proteomes" id="UP000663699"/>
    </source>
</evidence>
<keyword evidence="9" id="KW-0066">ATP synthesis</keyword>
<organism evidence="10 11">
    <name type="scientific">Pneumocystis wakefieldiae</name>
    <dbReference type="NCBI Taxonomy" id="38082"/>
    <lineage>
        <taxon>Eukaryota</taxon>
        <taxon>Fungi</taxon>
        <taxon>Dikarya</taxon>
        <taxon>Ascomycota</taxon>
        <taxon>Taphrinomycotina</taxon>
        <taxon>Pneumocystomycetes</taxon>
        <taxon>Pneumocystaceae</taxon>
        <taxon>Pneumocystis</taxon>
    </lineage>
</organism>